<comment type="caution">
    <text evidence="1">The sequence shown here is derived from an EMBL/GenBank/DDBJ whole genome shotgun (WGS) entry which is preliminary data.</text>
</comment>
<sequence>MRYYLIKKEAAKEAGIYEDGDTHRTTATEVLVREAELDGHDAEALSAREVSAEEVIRLLDSKKLK</sequence>
<name>A0A0A2FI56_9PORP</name>
<evidence type="ECO:0000313" key="2">
    <source>
        <dbReference type="Proteomes" id="UP000030130"/>
    </source>
</evidence>
<evidence type="ECO:0000313" key="1">
    <source>
        <dbReference type="EMBL" id="KGN87999.1"/>
    </source>
</evidence>
<reference evidence="1 2" key="1">
    <citation type="submission" date="2014-08" db="EMBL/GenBank/DDBJ databases">
        <title>Porphyromonas gulae strain:COT-052_OH1451 Genome sequencing.</title>
        <authorList>
            <person name="Wallis C."/>
            <person name="Deusch O."/>
            <person name="O'Flynn C."/>
            <person name="Davis I."/>
            <person name="Jospin G."/>
            <person name="Darling A.E."/>
            <person name="Coil D.A."/>
            <person name="Alexiev A."/>
            <person name="Horsfall A."/>
            <person name="Kirkwood N."/>
            <person name="Harris S."/>
            <person name="Eisen J.A."/>
        </authorList>
    </citation>
    <scope>NUCLEOTIDE SEQUENCE [LARGE SCALE GENOMIC DNA]</scope>
    <source>
        <strain evidence="2">COT-052 OH1451</strain>
    </source>
</reference>
<dbReference type="EMBL" id="JRAI01000005">
    <property type="protein sequence ID" value="KGN87999.1"/>
    <property type="molecule type" value="Genomic_DNA"/>
</dbReference>
<dbReference type="Proteomes" id="UP000030130">
    <property type="component" value="Unassembled WGS sequence"/>
</dbReference>
<protein>
    <submittedName>
        <fullName evidence="1">Uncharacterized protein</fullName>
    </submittedName>
</protein>
<organism evidence="1 2">
    <name type="scientific">Porphyromonas gulae</name>
    <dbReference type="NCBI Taxonomy" id="111105"/>
    <lineage>
        <taxon>Bacteria</taxon>
        <taxon>Pseudomonadati</taxon>
        <taxon>Bacteroidota</taxon>
        <taxon>Bacteroidia</taxon>
        <taxon>Bacteroidales</taxon>
        <taxon>Porphyromonadaceae</taxon>
        <taxon>Porphyromonas</taxon>
    </lineage>
</organism>
<proteinExistence type="predicted"/>
<dbReference type="AlphaFoldDB" id="A0A0A2FI56"/>
<gene>
    <name evidence="1" type="ORF">HR08_01000</name>
</gene>
<dbReference type="RefSeq" id="WP_039419917.1">
    <property type="nucleotide sequence ID" value="NZ_JRAI01000005.1"/>
</dbReference>
<accession>A0A0A2FI56</accession>